<feature type="chain" id="PRO_5035832969" description="protein-tyrosine-phosphatase" evidence="16">
    <location>
        <begin position="25"/>
        <end position="210"/>
    </location>
</feature>
<dbReference type="RefSeq" id="XP_004932926.1">
    <property type="nucleotide sequence ID" value="XM_004932869.5"/>
</dbReference>
<evidence type="ECO:0000256" key="7">
    <source>
        <dbReference type="ARBA" id="ARBA00022801"/>
    </source>
</evidence>
<dbReference type="InterPro" id="IPR003599">
    <property type="entry name" value="Ig_sub"/>
</dbReference>
<keyword evidence="11" id="KW-1015">Disulfide bond</keyword>
<evidence type="ECO:0000256" key="10">
    <source>
        <dbReference type="ARBA" id="ARBA00023136"/>
    </source>
</evidence>
<evidence type="ECO:0000256" key="2">
    <source>
        <dbReference type="ARBA" id="ARBA00010504"/>
    </source>
</evidence>
<dbReference type="InterPro" id="IPR007110">
    <property type="entry name" value="Ig-like_dom"/>
</dbReference>
<proteinExistence type="inferred from homology"/>
<dbReference type="InterPro" id="IPR036179">
    <property type="entry name" value="Ig-like_dom_sf"/>
</dbReference>
<comment type="subcellular location">
    <subcellularLocation>
        <location evidence="1">Membrane</location>
        <topology evidence="1">Single-pass membrane protein</topology>
    </subcellularLocation>
</comment>
<evidence type="ECO:0000256" key="5">
    <source>
        <dbReference type="ARBA" id="ARBA00022729"/>
    </source>
</evidence>
<dbReference type="InterPro" id="IPR013783">
    <property type="entry name" value="Ig-like_fold"/>
</dbReference>
<keyword evidence="9" id="KW-1133">Transmembrane helix</keyword>
<dbReference type="SUPFAM" id="SSF48726">
    <property type="entry name" value="Immunoglobulin"/>
    <property type="match status" value="1"/>
</dbReference>
<evidence type="ECO:0000313" key="19">
    <source>
        <dbReference type="EnsemblMetazoa" id="XP_004932926.1"/>
    </source>
</evidence>
<dbReference type="SUPFAM" id="SSF49265">
    <property type="entry name" value="Fibronectin type III"/>
    <property type="match status" value="1"/>
</dbReference>
<dbReference type="SMART" id="SM00409">
    <property type="entry name" value="IG"/>
    <property type="match status" value="1"/>
</dbReference>
<keyword evidence="13" id="KW-0325">Glycoprotein</keyword>
<keyword evidence="10" id="KW-0472">Membrane</keyword>
<dbReference type="GO" id="GO:0016020">
    <property type="term" value="C:membrane"/>
    <property type="evidence" value="ECO:0007669"/>
    <property type="project" value="UniProtKB-SubCell"/>
</dbReference>
<keyword evidence="20" id="KW-1185">Reference proteome</keyword>
<dbReference type="PROSITE" id="PS50853">
    <property type="entry name" value="FN3"/>
    <property type="match status" value="1"/>
</dbReference>
<evidence type="ECO:0000256" key="1">
    <source>
        <dbReference type="ARBA" id="ARBA00004167"/>
    </source>
</evidence>
<dbReference type="InterPro" id="IPR036116">
    <property type="entry name" value="FN3_sf"/>
</dbReference>
<reference evidence="20" key="1">
    <citation type="journal article" date="2008" name="Insect Biochem. Mol. Biol.">
        <title>The genome of a lepidopteran model insect, the silkworm Bombyx mori.</title>
        <authorList>
            <consortium name="International Silkworm Genome Consortium"/>
        </authorList>
    </citation>
    <scope>NUCLEOTIDE SEQUENCE [LARGE SCALE GENOMIC DNA]</scope>
    <source>
        <strain evidence="20">p50T</strain>
    </source>
</reference>
<evidence type="ECO:0000256" key="6">
    <source>
        <dbReference type="ARBA" id="ARBA00022737"/>
    </source>
</evidence>
<keyword evidence="8" id="KW-0904">Protein phosphatase</keyword>
<evidence type="ECO:0000256" key="11">
    <source>
        <dbReference type="ARBA" id="ARBA00023157"/>
    </source>
</evidence>
<dbReference type="InterPro" id="IPR003961">
    <property type="entry name" value="FN3_dom"/>
</dbReference>
<name>A0A8R1WPE9_BOMMO</name>
<keyword evidence="7" id="KW-0378">Hydrolase</keyword>
<dbReference type="GO" id="GO:0098609">
    <property type="term" value="P:cell-cell adhesion"/>
    <property type="evidence" value="ECO:0007669"/>
    <property type="project" value="TreeGrafter"/>
</dbReference>
<evidence type="ECO:0000256" key="12">
    <source>
        <dbReference type="ARBA" id="ARBA00023170"/>
    </source>
</evidence>
<keyword evidence="12" id="KW-0675">Receptor</keyword>
<protein>
    <recommendedName>
        <fullName evidence="3">protein-tyrosine-phosphatase</fullName>
        <ecNumber evidence="3">3.1.3.48</ecNumber>
    </recommendedName>
</protein>
<evidence type="ECO:0000256" key="8">
    <source>
        <dbReference type="ARBA" id="ARBA00022912"/>
    </source>
</evidence>
<evidence type="ECO:0000313" key="20">
    <source>
        <dbReference type="Proteomes" id="UP000005204"/>
    </source>
</evidence>
<dbReference type="GO" id="GO:0004725">
    <property type="term" value="F:protein tyrosine phosphatase activity"/>
    <property type="evidence" value="ECO:0007669"/>
    <property type="project" value="UniProtKB-EC"/>
</dbReference>
<comment type="similarity">
    <text evidence="2">Belongs to the protein-tyrosine phosphatase family. Receptor class 2A subfamily.</text>
</comment>
<dbReference type="PROSITE" id="PS50835">
    <property type="entry name" value="IG_LIKE"/>
    <property type="match status" value="1"/>
</dbReference>
<dbReference type="GeneID" id="101742279"/>
<evidence type="ECO:0000256" key="13">
    <source>
        <dbReference type="ARBA" id="ARBA00023180"/>
    </source>
</evidence>
<dbReference type="FunFam" id="2.60.40.10:FF:000010">
    <property type="entry name" value="receptor-type tyrosine-protein phosphatase delta isoform X1"/>
    <property type="match status" value="1"/>
</dbReference>
<evidence type="ECO:0000256" key="14">
    <source>
        <dbReference type="ARBA" id="ARBA00023319"/>
    </source>
</evidence>
<dbReference type="Gene3D" id="2.60.40.10">
    <property type="entry name" value="Immunoglobulins"/>
    <property type="match status" value="2"/>
</dbReference>
<evidence type="ECO:0000259" key="18">
    <source>
        <dbReference type="PROSITE" id="PS50853"/>
    </source>
</evidence>
<keyword evidence="5 16" id="KW-0732">Signal</keyword>
<dbReference type="AlphaFoldDB" id="A0A8R1WPE9"/>
<dbReference type="Pfam" id="PF00041">
    <property type="entry name" value="fn3"/>
    <property type="match status" value="1"/>
</dbReference>
<dbReference type="SMART" id="SM00408">
    <property type="entry name" value="IGc2"/>
    <property type="match status" value="1"/>
</dbReference>
<dbReference type="KEGG" id="bmor:101742279"/>
<accession>A0A8R1WPE9</accession>
<feature type="signal peptide" evidence="16">
    <location>
        <begin position="1"/>
        <end position="24"/>
    </location>
</feature>
<dbReference type="EnsemblMetazoa" id="XM_004932869.4">
    <property type="protein sequence ID" value="XP_004932926.1"/>
    <property type="gene ID" value="LOC101742279"/>
</dbReference>
<sequence>MDKPAGLISSLVVCILLLQGLVESAPSSDAHLFPPPPIAYVARGGTVTLKCSATGSPTPTIRWKKGSEWLTPEDNTVSKHVLTLTNVTEEGKYTCVFKTGELVSSVTTAVKIRPLPRTPHSVHMSDVTDTSAQLEWSYSYIPGTDDPTHYHLLLKPKQQNIEPQDITTGTRTSFELTNLTPATEYQVQVIAAGTVGKGPATEPVFFTTKF</sequence>
<dbReference type="SMART" id="SM00060">
    <property type="entry name" value="FN3"/>
    <property type="match status" value="1"/>
</dbReference>
<keyword evidence="4" id="KW-0812">Transmembrane</keyword>
<dbReference type="CDD" id="cd00063">
    <property type="entry name" value="FN3"/>
    <property type="match status" value="1"/>
</dbReference>
<evidence type="ECO:0000256" key="3">
    <source>
        <dbReference type="ARBA" id="ARBA00013064"/>
    </source>
</evidence>
<evidence type="ECO:0000256" key="16">
    <source>
        <dbReference type="SAM" id="SignalP"/>
    </source>
</evidence>
<keyword evidence="6" id="KW-0677">Repeat</keyword>
<organism evidence="19 20">
    <name type="scientific">Bombyx mori</name>
    <name type="common">Silk moth</name>
    <dbReference type="NCBI Taxonomy" id="7091"/>
    <lineage>
        <taxon>Eukaryota</taxon>
        <taxon>Metazoa</taxon>
        <taxon>Ecdysozoa</taxon>
        <taxon>Arthropoda</taxon>
        <taxon>Hexapoda</taxon>
        <taxon>Insecta</taxon>
        <taxon>Pterygota</taxon>
        <taxon>Neoptera</taxon>
        <taxon>Endopterygota</taxon>
        <taxon>Lepidoptera</taxon>
        <taxon>Glossata</taxon>
        <taxon>Ditrysia</taxon>
        <taxon>Bombycoidea</taxon>
        <taxon>Bombycidae</taxon>
        <taxon>Bombycinae</taxon>
        <taxon>Bombyx</taxon>
    </lineage>
</organism>
<dbReference type="Proteomes" id="UP000005204">
    <property type="component" value="Unassembled WGS sequence"/>
</dbReference>
<dbReference type="PANTHER" id="PTHR44170:SF56">
    <property type="entry name" value="FIBRONECTIN TYPE-III DOMAIN-CONTAINING PROTEIN"/>
    <property type="match status" value="1"/>
</dbReference>
<feature type="domain" description="Ig-like" evidence="17">
    <location>
        <begin position="26"/>
        <end position="111"/>
    </location>
</feature>
<dbReference type="EC" id="3.1.3.48" evidence="3"/>
<feature type="domain" description="Fibronectin type-III" evidence="18">
    <location>
        <begin position="118"/>
        <end position="210"/>
    </location>
</feature>
<keyword evidence="14" id="KW-0393">Immunoglobulin domain</keyword>
<comment type="catalytic activity">
    <reaction evidence="15">
        <text>O-phospho-L-tyrosyl-[protein] + H2O = L-tyrosyl-[protein] + phosphate</text>
        <dbReference type="Rhea" id="RHEA:10684"/>
        <dbReference type="Rhea" id="RHEA-COMP:10136"/>
        <dbReference type="Rhea" id="RHEA-COMP:20101"/>
        <dbReference type="ChEBI" id="CHEBI:15377"/>
        <dbReference type="ChEBI" id="CHEBI:43474"/>
        <dbReference type="ChEBI" id="CHEBI:46858"/>
        <dbReference type="ChEBI" id="CHEBI:61978"/>
        <dbReference type="EC" id="3.1.3.48"/>
    </reaction>
</comment>
<dbReference type="Pfam" id="PF13927">
    <property type="entry name" value="Ig_3"/>
    <property type="match status" value="1"/>
</dbReference>
<dbReference type="PANTHER" id="PTHR44170">
    <property type="entry name" value="PROTEIN SIDEKICK"/>
    <property type="match status" value="1"/>
</dbReference>
<evidence type="ECO:0000256" key="9">
    <source>
        <dbReference type="ARBA" id="ARBA00022989"/>
    </source>
</evidence>
<evidence type="ECO:0000256" key="4">
    <source>
        <dbReference type="ARBA" id="ARBA00022692"/>
    </source>
</evidence>
<dbReference type="InterPro" id="IPR003598">
    <property type="entry name" value="Ig_sub2"/>
</dbReference>
<evidence type="ECO:0000259" key="17">
    <source>
        <dbReference type="PROSITE" id="PS50835"/>
    </source>
</evidence>
<reference evidence="19" key="2">
    <citation type="submission" date="2022-06" db="UniProtKB">
        <authorList>
            <consortium name="EnsemblMetazoa"/>
        </authorList>
    </citation>
    <scope>IDENTIFICATION</scope>
    <source>
        <strain evidence="19">p50T (Dazao)</strain>
    </source>
</reference>
<evidence type="ECO:0000256" key="15">
    <source>
        <dbReference type="ARBA" id="ARBA00051722"/>
    </source>
</evidence>